<comment type="caution">
    <text evidence="1">The sequence shown here is derived from an EMBL/GenBank/DDBJ whole genome shotgun (WGS) entry which is preliminary data.</text>
</comment>
<dbReference type="Proteomes" id="UP000799754">
    <property type="component" value="Unassembled WGS sequence"/>
</dbReference>
<organism evidence="1 2">
    <name type="scientific">Macroventuria anomochaeta</name>
    <dbReference type="NCBI Taxonomy" id="301207"/>
    <lineage>
        <taxon>Eukaryota</taxon>
        <taxon>Fungi</taxon>
        <taxon>Dikarya</taxon>
        <taxon>Ascomycota</taxon>
        <taxon>Pezizomycotina</taxon>
        <taxon>Dothideomycetes</taxon>
        <taxon>Pleosporomycetidae</taxon>
        <taxon>Pleosporales</taxon>
        <taxon>Pleosporineae</taxon>
        <taxon>Didymellaceae</taxon>
        <taxon>Macroventuria</taxon>
    </lineage>
</organism>
<evidence type="ECO:0000313" key="1">
    <source>
        <dbReference type="EMBL" id="KAF2625798.1"/>
    </source>
</evidence>
<gene>
    <name evidence="1" type="ORF">BU25DRAFT_345214</name>
</gene>
<name>A0ACB6RVN6_9PLEO</name>
<reference evidence="1" key="1">
    <citation type="journal article" date="2020" name="Stud. Mycol.">
        <title>101 Dothideomycetes genomes: a test case for predicting lifestyles and emergence of pathogens.</title>
        <authorList>
            <person name="Haridas S."/>
            <person name="Albert R."/>
            <person name="Binder M."/>
            <person name="Bloem J."/>
            <person name="Labutti K."/>
            <person name="Salamov A."/>
            <person name="Andreopoulos B."/>
            <person name="Baker S."/>
            <person name="Barry K."/>
            <person name="Bills G."/>
            <person name="Bluhm B."/>
            <person name="Cannon C."/>
            <person name="Castanera R."/>
            <person name="Culley D."/>
            <person name="Daum C."/>
            <person name="Ezra D."/>
            <person name="Gonzalez J."/>
            <person name="Henrissat B."/>
            <person name="Kuo A."/>
            <person name="Liang C."/>
            <person name="Lipzen A."/>
            <person name="Lutzoni F."/>
            <person name="Magnuson J."/>
            <person name="Mondo S."/>
            <person name="Nolan M."/>
            <person name="Ohm R."/>
            <person name="Pangilinan J."/>
            <person name="Park H.-J."/>
            <person name="Ramirez L."/>
            <person name="Alfaro M."/>
            <person name="Sun H."/>
            <person name="Tritt A."/>
            <person name="Yoshinaga Y."/>
            <person name="Zwiers L.-H."/>
            <person name="Turgeon B."/>
            <person name="Goodwin S."/>
            <person name="Spatafora J."/>
            <person name="Crous P."/>
            <person name="Grigoriev I."/>
        </authorList>
    </citation>
    <scope>NUCLEOTIDE SEQUENCE</scope>
    <source>
        <strain evidence="1">CBS 525.71</strain>
    </source>
</reference>
<dbReference type="EMBL" id="MU006724">
    <property type="protein sequence ID" value="KAF2625798.1"/>
    <property type="molecule type" value="Genomic_DNA"/>
</dbReference>
<sequence length="803" mass="90369">MQQPLTACRAIDLNHTLVNLFTEFSEELSEDNKKRVQDVIDAVESDILSPQAAPSVGSLGKRARKSSVEESPDQNSPRKRYGEAHVTASVGSNEDLDFLDEDLLRTRESRETGYVGQNSEVQWLRSVQRQSQRNEGEPHGLPYGPPGTSAHAIDERSKALHQRRQEGDSAPIRHVTDATFYLDSDNIELDIIINPYELPEPEIAEQLLHCYMSTVHSSFPIVPSSFVDQIRRFIVSLQQNRAFKVPDRWRALMNLIFAIGAKYSHMIGTEWQGDERDHLVYMTRASHLLGMNSAVMFISAPDLSLVQATAVFSFYFLTIGHVSRAWLMVGVSIRLALALGLHLRNEDPRADTTKKEMLLRTWWSLHSIECLLSSITGRPPIISSEDYTVPLPGGISTKQRPASKRQPSSLVSQKIQEESSSASSSNDADDYLISTIDISLLTQRVLASLYAPRTAVRSWQDVQGKIKDLLQGLEDWSMRALSGTVSPGDLRQSEVEREHLLLLVQYWSTKILITRPCLCRTERRIKDESDASAIFNSEMASICVNSARALTALFPHEPDIHFVCMKAPWWNVIHIIMQCAAVLLLEVGYQNRHTKDNNAEITSDIQKLMKWLHAMQPNDPCADRAYHVVRRTLQNVAPALQSKATELLTEGEGSEAADGQSFRPFVSPYRQQQANTNWAQGDFSDGSASVTGHQYYSQASNQDYQDTTQSPRHHSMYGSLPFEDIHMLNTSGNPSINNWDEGVPWAGMQNLWYNPSFSSANMPEDVGDMDLLSTSYTEQEHHQQQSYDAAGMDMPHGQQQRKE</sequence>
<keyword evidence="2" id="KW-1185">Reference proteome</keyword>
<proteinExistence type="predicted"/>
<evidence type="ECO:0000313" key="2">
    <source>
        <dbReference type="Proteomes" id="UP000799754"/>
    </source>
</evidence>
<protein>
    <submittedName>
        <fullName evidence="1">Uncharacterized protein</fullName>
    </submittedName>
</protein>
<accession>A0ACB6RVN6</accession>